<organism evidence="3 4">
    <name type="scientific">Actinophytocola oryzae</name>
    <dbReference type="NCBI Taxonomy" id="502181"/>
    <lineage>
        <taxon>Bacteria</taxon>
        <taxon>Bacillati</taxon>
        <taxon>Actinomycetota</taxon>
        <taxon>Actinomycetes</taxon>
        <taxon>Pseudonocardiales</taxon>
        <taxon>Pseudonocardiaceae</taxon>
    </lineage>
</organism>
<dbReference type="OrthoDB" id="4549522at2"/>
<dbReference type="RefSeq" id="WP_133908843.1">
    <property type="nucleotide sequence ID" value="NZ_SOCP01000026.1"/>
</dbReference>
<accession>A0A4R7UU71</accession>
<evidence type="ECO:0000313" key="3">
    <source>
        <dbReference type="EMBL" id="TDV38712.1"/>
    </source>
</evidence>
<protein>
    <submittedName>
        <fullName evidence="3">Uncharacterized protein</fullName>
    </submittedName>
</protein>
<evidence type="ECO:0000256" key="2">
    <source>
        <dbReference type="SAM" id="Phobius"/>
    </source>
</evidence>
<dbReference type="Proteomes" id="UP000294927">
    <property type="component" value="Unassembled WGS sequence"/>
</dbReference>
<proteinExistence type="predicted"/>
<evidence type="ECO:0000313" key="4">
    <source>
        <dbReference type="Proteomes" id="UP000294927"/>
    </source>
</evidence>
<name>A0A4R7UU71_9PSEU</name>
<feature type="transmembrane region" description="Helical" evidence="2">
    <location>
        <begin position="44"/>
        <end position="62"/>
    </location>
</feature>
<evidence type="ECO:0000256" key="1">
    <source>
        <dbReference type="SAM" id="MobiDB-lite"/>
    </source>
</evidence>
<keyword evidence="2" id="KW-1133">Transmembrane helix</keyword>
<dbReference type="AlphaFoldDB" id="A0A4R7UU71"/>
<keyword evidence="2" id="KW-0472">Membrane</keyword>
<keyword evidence="4" id="KW-1185">Reference proteome</keyword>
<dbReference type="EMBL" id="SOCP01000026">
    <property type="protein sequence ID" value="TDV38712.1"/>
    <property type="molecule type" value="Genomic_DNA"/>
</dbReference>
<reference evidence="3 4" key="1">
    <citation type="submission" date="2019-03" db="EMBL/GenBank/DDBJ databases">
        <title>Genomic Encyclopedia of Archaeal and Bacterial Type Strains, Phase II (KMG-II): from individual species to whole genera.</title>
        <authorList>
            <person name="Goeker M."/>
        </authorList>
    </citation>
    <scope>NUCLEOTIDE SEQUENCE [LARGE SCALE GENOMIC DNA]</scope>
    <source>
        <strain evidence="3 4">DSM 45499</strain>
    </source>
</reference>
<keyword evidence="2" id="KW-0812">Transmembrane</keyword>
<gene>
    <name evidence="3" type="ORF">CLV71_12698</name>
</gene>
<comment type="caution">
    <text evidence="3">The sequence shown here is derived from an EMBL/GenBank/DDBJ whole genome shotgun (WGS) entry which is preliminary data.</text>
</comment>
<feature type="region of interest" description="Disordered" evidence="1">
    <location>
        <begin position="292"/>
        <end position="322"/>
    </location>
</feature>
<sequence>MKARSRVTAPAVPETGWGGDVVGTDSEDVRELLRAERRRRRGRWFAGGLVVVAVGAVATLLFRSSVFEPVAGDAGSSTSPVSGTRGELVDLTRPFAGTPASVWPDGAAGIVPPAPEPVGGFTSQQVTQATQLVRDVLIASRLDNRMLVGHDPSAYLALLAPDARRQLEPLFASGREPEVQSLVSLTAPGSELLPVGPKVSGTMTVRAGDAGELVVHTNYVFAYAFAPPAPLRLIDAMNTIVVVRADVDYVMRAGDRWTPNSRGLWFDDATGFGYSIGCDAYRKGFLAPVTTERNVTSQPDDVQPGGYFDPTSPLPPAGGCRR</sequence>